<dbReference type="RefSeq" id="WP_246789365.1">
    <property type="nucleotide sequence ID" value="NZ_AUBI01000004.1"/>
</dbReference>
<sequence length="358" mass="39897">MARERIRGRRNAFRPAHRLKADVGDDMGEAVSSVNKAAWKPRVIQATRDPRSVHVAILLSLYNGEAFLNRQLDSFIEQTHGDWTLYWRDDGSTDSSRAIMLSFQANRGAGRCVEIDVGSGERVGVMDSYVRLLEAAPAGGVIAFADQDDVWLPEKVARGVDGLSRASDDAPRLYCARQILTDRALKEIALSPVIPQPFGVLTALAQNIATGCTVMMNDRARRLLTEMQPAPPFIMHDWWAYLVVTAAGGTVEIDQSPVILYRQHGQNAVGAPSSWRRRACAAIRRGPGAFMDIFRSNLSYLLEHRKFLDPHVVAILAAVQNGLGSGKLTRWRLLRRFPHLTRASLSERVLFRLWFVIG</sequence>
<comment type="caution">
    <text evidence="2">The sequence shown here is derived from an EMBL/GenBank/DDBJ whole genome shotgun (WGS) entry which is preliminary data.</text>
</comment>
<dbReference type="EMBL" id="BJYF01000009">
    <property type="protein sequence ID" value="GEN59984.1"/>
    <property type="molecule type" value="Genomic_DNA"/>
</dbReference>
<dbReference type="PANTHER" id="PTHR22916">
    <property type="entry name" value="GLYCOSYLTRANSFERASE"/>
    <property type="match status" value="1"/>
</dbReference>
<organism evidence="2 3">
    <name type="scientific">Acetobacter nitrogenifigens DSM 23921 = NBRC 105050</name>
    <dbReference type="NCBI Taxonomy" id="1120919"/>
    <lineage>
        <taxon>Bacteria</taxon>
        <taxon>Pseudomonadati</taxon>
        <taxon>Pseudomonadota</taxon>
        <taxon>Alphaproteobacteria</taxon>
        <taxon>Acetobacterales</taxon>
        <taxon>Acetobacteraceae</taxon>
        <taxon>Acetobacter</taxon>
    </lineage>
</organism>
<evidence type="ECO:0000313" key="2">
    <source>
        <dbReference type="EMBL" id="GEN59984.1"/>
    </source>
</evidence>
<feature type="domain" description="Glycosyltransferase 2-like" evidence="1">
    <location>
        <begin position="58"/>
        <end position="165"/>
    </location>
</feature>
<reference evidence="2 3" key="1">
    <citation type="submission" date="2019-07" db="EMBL/GenBank/DDBJ databases">
        <title>Whole genome shotgun sequence of Acetobacter nitrogenifigens NBRC 105050.</title>
        <authorList>
            <person name="Hosoyama A."/>
            <person name="Uohara A."/>
            <person name="Ohji S."/>
            <person name="Ichikawa N."/>
        </authorList>
    </citation>
    <scope>NUCLEOTIDE SEQUENCE [LARGE SCALE GENOMIC DNA]</scope>
    <source>
        <strain evidence="2 3">NBRC 105050</strain>
    </source>
</reference>
<protein>
    <submittedName>
        <fullName evidence="2">Glycosyl transferase family 2</fullName>
    </submittedName>
</protein>
<name>A0A511XAK5_9PROT</name>
<dbReference type="Proteomes" id="UP000321635">
    <property type="component" value="Unassembled WGS sequence"/>
</dbReference>
<dbReference type="SUPFAM" id="SSF53448">
    <property type="entry name" value="Nucleotide-diphospho-sugar transferases"/>
    <property type="match status" value="1"/>
</dbReference>
<dbReference type="STRING" id="1120919.GCA_000429165_01564"/>
<keyword evidence="3" id="KW-1185">Reference proteome</keyword>
<dbReference type="InterPro" id="IPR001173">
    <property type="entry name" value="Glyco_trans_2-like"/>
</dbReference>
<dbReference type="InterPro" id="IPR029044">
    <property type="entry name" value="Nucleotide-diphossugar_trans"/>
</dbReference>
<dbReference type="AlphaFoldDB" id="A0A511XAK5"/>
<dbReference type="Pfam" id="PF00535">
    <property type="entry name" value="Glycos_transf_2"/>
    <property type="match status" value="1"/>
</dbReference>
<evidence type="ECO:0000259" key="1">
    <source>
        <dbReference type="Pfam" id="PF00535"/>
    </source>
</evidence>
<keyword evidence="2" id="KW-0808">Transferase</keyword>
<dbReference type="GO" id="GO:0016758">
    <property type="term" value="F:hexosyltransferase activity"/>
    <property type="evidence" value="ECO:0007669"/>
    <property type="project" value="UniProtKB-ARBA"/>
</dbReference>
<gene>
    <name evidence="2" type="ORF">ANI02nite_18680</name>
</gene>
<dbReference type="Gene3D" id="3.90.550.10">
    <property type="entry name" value="Spore Coat Polysaccharide Biosynthesis Protein SpsA, Chain A"/>
    <property type="match status" value="1"/>
</dbReference>
<evidence type="ECO:0000313" key="3">
    <source>
        <dbReference type="Proteomes" id="UP000321635"/>
    </source>
</evidence>
<proteinExistence type="predicted"/>
<dbReference type="PANTHER" id="PTHR22916:SF3">
    <property type="entry name" value="UDP-GLCNAC:BETAGAL BETA-1,3-N-ACETYLGLUCOSAMINYLTRANSFERASE-LIKE PROTEIN 1"/>
    <property type="match status" value="1"/>
</dbReference>
<accession>A0A511XAK5</accession>
<dbReference type="CDD" id="cd04196">
    <property type="entry name" value="GT_2_like_d"/>
    <property type="match status" value="1"/>
</dbReference>